<dbReference type="PROSITE" id="PS50022">
    <property type="entry name" value="FA58C_3"/>
    <property type="match status" value="1"/>
</dbReference>
<evidence type="ECO:0000256" key="5">
    <source>
        <dbReference type="ARBA" id="ARBA00023136"/>
    </source>
</evidence>
<dbReference type="InterPro" id="IPR050633">
    <property type="entry name" value="Neuropilin_MCO_CoagFactor"/>
</dbReference>
<evidence type="ECO:0000256" key="6">
    <source>
        <dbReference type="ARBA" id="ARBA00023157"/>
    </source>
</evidence>
<name>A0A4D9DTX2_9SAUR</name>
<keyword evidence="3" id="KW-0964">Secreted</keyword>
<evidence type="ECO:0000256" key="2">
    <source>
        <dbReference type="ARBA" id="ARBA00004613"/>
    </source>
</evidence>
<dbReference type="GO" id="GO:0038023">
    <property type="term" value="F:signaling receptor activity"/>
    <property type="evidence" value="ECO:0007669"/>
    <property type="project" value="TreeGrafter"/>
</dbReference>
<reference evidence="8 9" key="2">
    <citation type="submission" date="2019-04" db="EMBL/GenBank/DDBJ databases">
        <title>The genome sequence of big-headed turtle.</title>
        <authorList>
            <person name="Gong S."/>
        </authorList>
    </citation>
    <scope>NUCLEOTIDE SEQUENCE [LARGE SCALE GENOMIC DNA]</scope>
    <source>
        <strain evidence="8">DO16091913</strain>
        <tissue evidence="8">Muscle</tissue>
    </source>
</reference>
<dbReference type="GO" id="GO:0007155">
    <property type="term" value="P:cell adhesion"/>
    <property type="evidence" value="ECO:0007669"/>
    <property type="project" value="UniProtKB-KW"/>
</dbReference>
<gene>
    <name evidence="8" type="ORF">DR999_PMT19383</name>
</gene>
<dbReference type="SUPFAM" id="SSF49785">
    <property type="entry name" value="Galactose-binding domain-like"/>
    <property type="match status" value="1"/>
</dbReference>
<keyword evidence="5" id="KW-0472">Membrane</keyword>
<reference evidence="8 9" key="1">
    <citation type="submission" date="2019-04" db="EMBL/GenBank/DDBJ databases">
        <title>Draft genome of the big-headed turtle Platysternon megacephalum.</title>
        <authorList>
            <person name="Gong S."/>
        </authorList>
    </citation>
    <scope>NUCLEOTIDE SEQUENCE [LARGE SCALE GENOMIC DNA]</scope>
    <source>
        <strain evidence="8">DO16091913</strain>
        <tissue evidence="8">Muscle</tissue>
    </source>
</reference>
<dbReference type="PROSITE" id="PS01286">
    <property type="entry name" value="FA58C_2"/>
    <property type="match status" value="1"/>
</dbReference>
<feature type="domain" description="F5/8 type C" evidence="7">
    <location>
        <begin position="1"/>
        <end position="54"/>
    </location>
</feature>
<evidence type="ECO:0000313" key="8">
    <source>
        <dbReference type="EMBL" id="TFJ98659.1"/>
    </source>
</evidence>
<proteinExistence type="predicted"/>
<dbReference type="GO" id="GO:0005886">
    <property type="term" value="C:plasma membrane"/>
    <property type="evidence" value="ECO:0007669"/>
    <property type="project" value="TreeGrafter"/>
</dbReference>
<dbReference type="EMBL" id="QXTE01000377">
    <property type="protein sequence ID" value="TFJ98659.1"/>
    <property type="molecule type" value="Genomic_DNA"/>
</dbReference>
<dbReference type="InterPro" id="IPR000421">
    <property type="entry name" value="FA58C"/>
</dbReference>
<dbReference type="Pfam" id="PF00754">
    <property type="entry name" value="F5_F8_type_C"/>
    <property type="match status" value="1"/>
</dbReference>
<dbReference type="GO" id="GO:0012505">
    <property type="term" value="C:endomembrane system"/>
    <property type="evidence" value="ECO:0007669"/>
    <property type="project" value="UniProtKB-SubCell"/>
</dbReference>
<dbReference type="GO" id="GO:0005576">
    <property type="term" value="C:extracellular region"/>
    <property type="evidence" value="ECO:0007669"/>
    <property type="project" value="UniProtKB-SubCell"/>
</dbReference>
<dbReference type="PANTHER" id="PTHR46806">
    <property type="entry name" value="F5/8 TYPE C DOMAIN-CONTAINING PROTEIN"/>
    <property type="match status" value="1"/>
</dbReference>
<organism evidence="8 9">
    <name type="scientific">Platysternon megacephalum</name>
    <name type="common">big-headed turtle</name>
    <dbReference type="NCBI Taxonomy" id="55544"/>
    <lineage>
        <taxon>Eukaryota</taxon>
        <taxon>Metazoa</taxon>
        <taxon>Chordata</taxon>
        <taxon>Craniata</taxon>
        <taxon>Vertebrata</taxon>
        <taxon>Euteleostomi</taxon>
        <taxon>Archelosauria</taxon>
        <taxon>Testudinata</taxon>
        <taxon>Testudines</taxon>
        <taxon>Cryptodira</taxon>
        <taxon>Durocryptodira</taxon>
        <taxon>Testudinoidea</taxon>
        <taxon>Platysternidae</taxon>
        <taxon>Platysternon</taxon>
    </lineage>
</organism>
<evidence type="ECO:0000256" key="1">
    <source>
        <dbReference type="ARBA" id="ARBA00004184"/>
    </source>
</evidence>
<keyword evidence="4" id="KW-0130">Cell adhesion</keyword>
<keyword evidence="9" id="KW-1185">Reference proteome</keyword>
<evidence type="ECO:0000313" key="9">
    <source>
        <dbReference type="Proteomes" id="UP000297703"/>
    </source>
</evidence>
<comment type="subcellular location">
    <subcellularLocation>
        <location evidence="1">Endomembrane system</location>
        <topology evidence="1">Peripheral membrane protein</topology>
    </subcellularLocation>
    <subcellularLocation>
        <location evidence="2">Secreted</location>
    </subcellularLocation>
</comment>
<dbReference type="STRING" id="55544.A0A4D9DTX2"/>
<dbReference type="AlphaFoldDB" id="A0A4D9DTX2"/>
<evidence type="ECO:0000256" key="3">
    <source>
        <dbReference type="ARBA" id="ARBA00022525"/>
    </source>
</evidence>
<dbReference type="Proteomes" id="UP000297703">
    <property type="component" value="Unassembled WGS sequence"/>
</dbReference>
<accession>A0A4D9DTX2</accession>
<evidence type="ECO:0000259" key="7">
    <source>
        <dbReference type="PROSITE" id="PS50022"/>
    </source>
</evidence>
<evidence type="ECO:0000256" key="4">
    <source>
        <dbReference type="ARBA" id="ARBA00022889"/>
    </source>
</evidence>
<dbReference type="PANTHER" id="PTHR46806:SF5">
    <property type="entry name" value="F5_8 TYPE C DOMAIN-CONTAINING PROTEIN"/>
    <property type="match status" value="1"/>
</dbReference>
<keyword evidence="6" id="KW-1015">Disulfide bond</keyword>
<protein>
    <submittedName>
        <fullName evidence="8">Tudor domain-containing protein 7</fullName>
    </submittedName>
</protein>
<sequence length="57" mass="6366">MDDSTSVGKVFGGNENSSGQVKQFLNPPIFSRFIRIVPKTWNQSIALRVELFGCDFS</sequence>
<dbReference type="Gene3D" id="2.60.120.260">
    <property type="entry name" value="Galactose-binding domain-like"/>
    <property type="match status" value="1"/>
</dbReference>
<comment type="caution">
    <text evidence="8">The sequence shown here is derived from an EMBL/GenBank/DDBJ whole genome shotgun (WGS) entry which is preliminary data.</text>
</comment>
<dbReference type="OrthoDB" id="2121828at2759"/>
<dbReference type="InterPro" id="IPR008979">
    <property type="entry name" value="Galactose-bd-like_sf"/>
</dbReference>